<evidence type="ECO:0000256" key="1">
    <source>
        <dbReference type="SAM" id="Phobius"/>
    </source>
</evidence>
<comment type="caution">
    <text evidence="3">The sequence shown here is derived from an EMBL/GenBank/DDBJ whole genome shotgun (WGS) entry which is preliminary data.</text>
</comment>
<keyword evidence="3" id="KW-0808">Transferase</keyword>
<dbReference type="GO" id="GO:0016747">
    <property type="term" value="F:acyltransferase activity, transferring groups other than amino-acyl groups"/>
    <property type="evidence" value="ECO:0007669"/>
    <property type="project" value="InterPro"/>
</dbReference>
<reference evidence="3" key="1">
    <citation type="submission" date="2021-07" db="EMBL/GenBank/DDBJ databases">
        <title>Roseobacter insulae sp. nov., isolated from a tidal flat.</title>
        <authorList>
            <person name="Park S."/>
            <person name="Yoon J.-H."/>
        </authorList>
    </citation>
    <scope>NUCLEOTIDE SEQUENCE</scope>
    <source>
        <strain evidence="3">YSTF-M11</strain>
    </source>
</reference>
<sequence length="376" mass="42398">MSLAHQRYLGVRFFGSLNGLRFLCIAAVMWHHSPARDVTENSFRLLARGFLGVDFFFVLSGFLITTLLLREEARHGQFSLKAFYWRRILRIVPVYFLVVTVVSAYFIGVDGRWDKLGTLPYYYLFFSNMLISDMPLLTITWSLAVEEQYYLMWPALLFLLPVAGRARPVVLVGLITFCILSAAGWLSWMGLRPIETELARWHLPATGYAAILIGSLAAVTLNHPKGFAVLYRLLGARMAPVVAFPALLVVLYVTPGVLTGWPNLLVHGTMAICLITIVIREDHALSGVFSWRPIARIGEISYGLYLYHLIGRHVGVEFTAQLGLDAGAEIWVSTLVFALVAVLIAEVSFQTFERYFLSFKHTKPFSFRRQARSPAK</sequence>
<dbReference type="Pfam" id="PF01757">
    <property type="entry name" value="Acyl_transf_3"/>
    <property type="match status" value="1"/>
</dbReference>
<feature type="transmembrane region" description="Helical" evidence="1">
    <location>
        <begin position="50"/>
        <end position="69"/>
    </location>
</feature>
<evidence type="ECO:0000259" key="2">
    <source>
        <dbReference type="Pfam" id="PF01757"/>
    </source>
</evidence>
<feature type="transmembrane region" description="Helical" evidence="1">
    <location>
        <begin position="330"/>
        <end position="349"/>
    </location>
</feature>
<keyword evidence="1" id="KW-0472">Membrane</keyword>
<dbReference type="PANTHER" id="PTHR23028:SF53">
    <property type="entry name" value="ACYL_TRANSF_3 DOMAIN-CONTAINING PROTEIN"/>
    <property type="match status" value="1"/>
</dbReference>
<gene>
    <name evidence="3" type="ORF">KX928_23525</name>
</gene>
<dbReference type="EMBL" id="JAHXDN010000011">
    <property type="protein sequence ID" value="MBW4710772.1"/>
    <property type="molecule type" value="Genomic_DNA"/>
</dbReference>
<keyword evidence="4" id="KW-1185">Reference proteome</keyword>
<keyword evidence="1" id="KW-0812">Transmembrane</keyword>
<feature type="transmembrane region" description="Helical" evidence="1">
    <location>
        <begin position="291"/>
        <end position="310"/>
    </location>
</feature>
<feature type="domain" description="Acyltransferase 3" evidence="2">
    <location>
        <begin position="16"/>
        <end position="344"/>
    </location>
</feature>
<dbReference type="RefSeq" id="WP_219507958.1">
    <property type="nucleotide sequence ID" value="NZ_JAHXDN010000011.1"/>
</dbReference>
<protein>
    <submittedName>
        <fullName evidence="3">Acyltransferase</fullName>
    </submittedName>
</protein>
<dbReference type="GO" id="GO:0016020">
    <property type="term" value="C:membrane"/>
    <property type="evidence" value="ECO:0007669"/>
    <property type="project" value="TreeGrafter"/>
</dbReference>
<dbReference type="InterPro" id="IPR050879">
    <property type="entry name" value="Acyltransferase_3"/>
</dbReference>
<feature type="transmembrane region" description="Helical" evidence="1">
    <location>
        <begin position="260"/>
        <end position="279"/>
    </location>
</feature>
<feature type="transmembrane region" description="Helical" evidence="1">
    <location>
        <begin position="89"/>
        <end position="109"/>
    </location>
</feature>
<dbReference type="GO" id="GO:0000271">
    <property type="term" value="P:polysaccharide biosynthetic process"/>
    <property type="evidence" value="ECO:0007669"/>
    <property type="project" value="TreeGrafter"/>
</dbReference>
<feature type="transmembrane region" description="Helical" evidence="1">
    <location>
        <begin position="233"/>
        <end position="254"/>
    </location>
</feature>
<accession>A0A9X1K5E7</accession>
<name>A0A9X1K5E7_9RHOB</name>
<dbReference type="Proteomes" id="UP001138661">
    <property type="component" value="Unassembled WGS sequence"/>
</dbReference>
<organism evidence="3 4">
    <name type="scientific">Roseobacter insulae</name>
    <dbReference type="NCBI Taxonomy" id="2859783"/>
    <lineage>
        <taxon>Bacteria</taxon>
        <taxon>Pseudomonadati</taxon>
        <taxon>Pseudomonadota</taxon>
        <taxon>Alphaproteobacteria</taxon>
        <taxon>Rhodobacterales</taxon>
        <taxon>Roseobacteraceae</taxon>
        <taxon>Roseobacter</taxon>
    </lineage>
</organism>
<proteinExistence type="predicted"/>
<feature type="transmembrane region" description="Helical" evidence="1">
    <location>
        <begin position="121"/>
        <end position="145"/>
    </location>
</feature>
<feature type="transmembrane region" description="Helical" evidence="1">
    <location>
        <begin position="9"/>
        <end position="30"/>
    </location>
</feature>
<feature type="transmembrane region" description="Helical" evidence="1">
    <location>
        <begin position="201"/>
        <end position="221"/>
    </location>
</feature>
<keyword evidence="1" id="KW-1133">Transmembrane helix</keyword>
<dbReference type="InterPro" id="IPR002656">
    <property type="entry name" value="Acyl_transf_3_dom"/>
</dbReference>
<dbReference type="AlphaFoldDB" id="A0A9X1K5E7"/>
<keyword evidence="3" id="KW-0012">Acyltransferase</keyword>
<feature type="transmembrane region" description="Helical" evidence="1">
    <location>
        <begin position="166"/>
        <end position="189"/>
    </location>
</feature>
<evidence type="ECO:0000313" key="4">
    <source>
        <dbReference type="Proteomes" id="UP001138661"/>
    </source>
</evidence>
<dbReference type="PANTHER" id="PTHR23028">
    <property type="entry name" value="ACETYLTRANSFERASE"/>
    <property type="match status" value="1"/>
</dbReference>
<evidence type="ECO:0000313" key="3">
    <source>
        <dbReference type="EMBL" id="MBW4710772.1"/>
    </source>
</evidence>